<dbReference type="GeneTree" id="ENSGT00960000186989"/>
<accession>A0A8C7A9L7</accession>
<reference evidence="2" key="2">
    <citation type="submission" date="2025-09" db="UniProtKB">
        <authorList>
            <consortium name="Ensembl"/>
        </authorList>
    </citation>
    <scope>IDENTIFICATION</scope>
</reference>
<dbReference type="SMART" id="SM00948">
    <property type="entry name" value="Proteasome_A_N"/>
    <property type="match status" value="1"/>
</dbReference>
<evidence type="ECO:0000313" key="2">
    <source>
        <dbReference type="Ensembl" id="ENSNVIP00000003857.1"/>
    </source>
</evidence>
<organism evidence="2 3">
    <name type="scientific">Neovison vison</name>
    <name type="common">American mink</name>
    <name type="synonym">Mustela vison</name>
    <dbReference type="NCBI Taxonomy" id="452646"/>
    <lineage>
        <taxon>Eukaryota</taxon>
        <taxon>Metazoa</taxon>
        <taxon>Chordata</taxon>
        <taxon>Craniata</taxon>
        <taxon>Vertebrata</taxon>
        <taxon>Euteleostomi</taxon>
        <taxon>Mammalia</taxon>
        <taxon>Eutheria</taxon>
        <taxon>Laurasiatheria</taxon>
        <taxon>Carnivora</taxon>
        <taxon>Caniformia</taxon>
        <taxon>Musteloidea</taxon>
        <taxon>Mustelidae</taxon>
        <taxon>Mustelinae</taxon>
        <taxon>Neogale</taxon>
    </lineage>
</organism>
<keyword evidence="3" id="KW-1185">Reference proteome</keyword>
<dbReference type="GO" id="GO:0019773">
    <property type="term" value="C:proteasome core complex, alpha-subunit complex"/>
    <property type="evidence" value="ECO:0007669"/>
    <property type="project" value="InterPro"/>
</dbReference>
<proteinExistence type="predicted"/>
<dbReference type="SUPFAM" id="SSF56235">
    <property type="entry name" value="N-terminal nucleophile aminohydrolases (Ntn hydrolases)"/>
    <property type="match status" value="1"/>
</dbReference>
<dbReference type="AlphaFoldDB" id="A0A8C7A9L7"/>
<name>A0A8C7A9L7_NEOVI</name>
<reference evidence="2" key="1">
    <citation type="submission" date="2025-08" db="UniProtKB">
        <authorList>
            <consortium name="Ensembl"/>
        </authorList>
    </citation>
    <scope>IDENTIFICATION</scope>
</reference>
<dbReference type="InterPro" id="IPR029055">
    <property type="entry name" value="Ntn_hydrolases_N"/>
</dbReference>
<dbReference type="InterPro" id="IPR000426">
    <property type="entry name" value="Proteasome_asu_N"/>
</dbReference>
<protein>
    <recommendedName>
        <fullName evidence="1">Proteasome alpha-type subunits domain-containing protein</fullName>
    </recommendedName>
</protein>
<sequence>VSSVGAGYKLSASTFCPDGRVFQVVYAIKAVNSKETYHKLPGPGQLHLLARCNY</sequence>
<evidence type="ECO:0000259" key="1">
    <source>
        <dbReference type="SMART" id="SM00948"/>
    </source>
</evidence>
<dbReference type="Gene3D" id="3.60.20.10">
    <property type="entry name" value="Glutamine Phosphoribosylpyrophosphate, subunit 1, domain 1"/>
    <property type="match status" value="1"/>
</dbReference>
<evidence type="ECO:0000313" key="3">
    <source>
        <dbReference type="Proteomes" id="UP000694425"/>
    </source>
</evidence>
<dbReference type="Ensembl" id="ENSNVIT00000004529.1">
    <property type="protein sequence ID" value="ENSNVIP00000003857.1"/>
    <property type="gene ID" value="ENSNVIG00000003098.1"/>
</dbReference>
<dbReference type="Proteomes" id="UP000694425">
    <property type="component" value="Unplaced"/>
</dbReference>
<dbReference type="GO" id="GO:0006511">
    <property type="term" value="P:ubiquitin-dependent protein catabolic process"/>
    <property type="evidence" value="ECO:0007669"/>
    <property type="project" value="InterPro"/>
</dbReference>
<dbReference type="Pfam" id="PF10584">
    <property type="entry name" value="Proteasome_A_N"/>
    <property type="match status" value="1"/>
</dbReference>
<feature type="domain" description="Proteasome alpha-type subunits" evidence="1">
    <location>
        <begin position="8"/>
        <end position="30"/>
    </location>
</feature>